<organism evidence="1 2">
    <name type="scientific">Alteromonas marina</name>
    <dbReference type="NCBI Taxonomy" id="203795"/>
    <lineage>
        <taxon>Bacteria</taxon>
        <taxon>Pseudomonadati</taxon>
        <taxon>Pseudomonadota</taxon>
        <taxon>Gammaproteobacteria</taxon>
        <taxon>Alteromonadales</taxon>
        <taxon>Alteromonadaceae</taxon>
        <taxon>Alteromonas/Salinimonas group</taxon>
        <taxon>Alteromonas</taxon>
    </lineage>
</organism>
<dbReference type="SUPFAM" id="SSF53448">
    <property type="entry name" value="Nucleotide-diphospho-sugar transferases"/>
    <property type="match status" value="1"/>
</dbReference>
<evidence type="ECO:0000313" key="1">
    <source>
        <dbReference type="EMBL" id="KHT54107.1"/>
    </source>
</evidence>
<accession>A0A0B3YHP5</accession>
<dbReference type="InterPro" id="IPR029044">
    <property type="entry name" value="Nucleotide-diphossugar_trans"/>
</dbReference>
<proteinExistence type="predicted"/>
<name>A0A0B3YHP5_9ALTE</name>
<evidence type="ECO:0000313" key="2">
    <source>
        <dbReference type="Proteomes" id="UP000031197"/>
    </source>
</evidence>
<dbReference type="RefSeq" id="WP_039218269.1">
    <property type="nucleotide sequence ID" value="NZ_JWLW01000012.1"/>
</dbReference>
<gene>
    <name evidence="1" type="ORF">RJ41_06070</name>
</gene>
<keyword evidence="2" id="KW-1185">Reference proteome</keyword>
<dbReference type="AlphaFoldDB" id="A0A0B3YHP5"/>
<comment type="caution">
    <text evidence="1">The sequence shown here is derived from an EMBL/GenBank/DDBJ whole genome shotgun (WGS) entry which is preliminary data.</text>
</comment>
<dbReference type="EMBL" id="JWLW01000012">
    <property type="protein sequence ID" value="KHT54107.1"/>
    <property type="molecule type" value="Genomic_DNA"/>
</dbReference>
<dbReference type="OrthoDB" id="7820774at2"/>
<reference evidence="1 2" key="1">
    <citation type="submission" date="2014-12" db="EMBL/GenBank/DDBJ databases">
        <title>Genome sequencing of Alteromonas marina AD001.</title>
        <authorList>
            <person name="Adrian T.G.S."/>
            <person name="Chan K.G."/>
        </authorList>
    </citation>
    <scope>NUCLEOTIDE SEQUENCE [LARGE SCALE GENOMIC DNA]</scope>
    <source>
        <strain evidence="1 2">AD001</strain>
    </source>
</reference>
<dbReference type="Proteomes" id="UP000031197">
    <property type="component" value="Unassembled WGS sequence"/>
</dbReference>
<protein>
    <submittedName>
        <fullName evidence="1">Uncharacterized protein</fullName>
    </submittedName>
</protein>
<sequence length="260" mass="30096">MKIAIVIPLKAKKVAGNWKIVEDSLFKTLESIRQQTDSHYYACVVGHDSPHYLTNNTKLFENIDFVNFDEIAPPILCNNSSKNQEKFEKDRCAKIQRGYAYLLDKYDDVTHLFPLDADDLLHKDFVRTLGALNQPNYIIENGYFYYLSSRLVNKTTSFSTYCGSSAILSRQLLEQEREQNGRFLFKHIGHVNMRDYLDKSGIAFVVPQKRLVMYVRDNGENISRQVNGSFARKLKRNAIMRLKSIMLSTPYIVKKFGVNE</sequence>